<dbReference type="OrthoDB" id="540004at2759"/>
<evidence type="ECO:0008006" key="5">
    <source>
        <dbReference type="Google" id="ProtNLM"/>
    </source>
</evidence>
<sequence>MVQPTPAADQDQRILRSIFISTLVRVRLICREAVDAMKHQAGSRDASLMPLFRRRATHSSKSRSYVSAVEALITFNNTLSLPLDRSWQLGAAPYTIIDNHLPPPMNSLALWADERDRVLYRYGGEKTYGGHILLNENNHLWKFSPDGAGAGTWSIQPPQDEAFFNNLKQSASGSSVFCEGYGVIAGGNGNQSSDYSFVNGTGPVTLPGMVVHNADTHAWTNETITPFPDDSSLRDPSEGFTAGQAVCVTGFGPNPMVLFLGGLSWDLETLALYDLVTKSWLWQQTFGNVPRGRANYCAVGVRGPQGTLEVFIHGGNSATSGPLSDTYVLSLPAFTWFKLEVPAQARTDHACAVIGRRQMLISGGLLNRWDWKSDDSWIGAHKILDMSELQLTDSYDADAAAYEPARMIKDWYNKGGMANVQWSSSQVQSAFNKTIDMRETARSTSSVTSAPNTSSVGAIAGGTVGGIAAVLLLAIALFFIRRCGRRRRQKQESETSESEAVEPRITLDETAELETAGLNTAELETEEKPQQLPSERQLYEVP</sequence>
<feature type="transmembrane region" description="Helical" evidence="2">
    <location>
        <begin position="456"/>
        <end position="480"/>
    </location>
</feature>
<evidence type="ECO:0000256" key="1">
    <source>
        <dbReference type="SAM" id="MobiDB-lite"/>
    </source>
</evidence>
<evidence type="ECO:0000313" key="3">
    <source>
        <dbReference type="EMBL" id="PHH76682.1"/>
    </source>
</evidence>
<dbReference type="PANTHER" id="PTHR23244:SF490">
    <property type="entry name" value="KELCH REPEAT PROTEIN"/>
    <property type="match status" value="1"/>
</dbReference>
<dbReference type="InterPro" id="IPR011043">
    <property type="entry name" value="Gal_Oxase/kelch_b-propeller"/>
</dbReference>
<comment type="caution">
    <text evidence="3">The sequence shown here is derived from an EMBL/GenBank/DDBJ whole genome shotgun (WGS) entry which is preliminary data.</text>
</comment>
<reference evidence="3 4" key="1">
    <citation type="submission" date="2017-06" db="EMBL/GenBank/DDBJ databases">
        <title>Ant-infecting Ophiocordyceps genomes reveal a high diversity of potential behavioral manipulation genes and a possible major role for enterotoxins.</title>
        <authorList>
            <person name="De Bekker C."/>
            <person name="Evans H.C."/>
            <person name="Brachmann A."/>
            <person name="Hughes D.P."/>
        </authorList>
    </citation>
    <scope>NUCLEOTIDE SEQUENCE [LARGE SCALE GENOMIC DNA]</scope>
    <source>
        <strain evidence="3 4">Map16</strain>
    </source>
</reference>
<keyword evidence="2" id="KW-1133">Transmembrane helix</keyword>
<dbReference type="PANTHER" id="PTHR23244">
    <property type="entry name" value="KELCH REPEAT DOMAIN"/>
    <property type="match status" value="1"/>
</dbReference>
<gene>
    <name evidence="3" type="ORF">CDD80_1320</name>
</gene>
<dbReference type="Proteomes" id="UP000226431">
    <property type="component" value="Unassembled WGS sequence"/>
</dbReference>
<dbReference type="SUPFAM" id="SSF50965">
    <property type="entry name" value="Galactose oxidase, central domain"/>
    <property type="match status" value="1"/>
</dbReference>
<feature type="region of interest" description="Disordered" evidence="1">
    <location>
        <begin position="488"/>
        <end position="542"/>
    </location>
</feature>
<keyword evidence="2" id="KW-0812">Transmembrane</keyword>
<keyword evidence="2" id="KW-0472">Membrane</keyword>
<accession>A0A2C5ZAF0</accession>
<dbReference type="InterPro" id="IPR015915">
    <property type="entry name" value="Kelch-typ_b-propeller"/>
</dbReference>
<dbReference type="Gene3D" id="2.120.10.80">
    <property type="entry name" value="Kelch-type beta propeller"/>
    <property type="match status" value="1"/>
</dbReference>
<evidence type="ECO:0000313" key="4">
    <source>
        <dbReference type="Proteomes" id="UP000226431"/>
    </source>
</evidence>
<dbReference type="EMBL" id="NJES01000152">
    <property type="protein sequence ID" value="PHH76682.1"/>
    <property type="molecule type" value="Genomic_DNA"/>
</dbReference>
<dbReference type="STRING" id="2004952.A0A2C5ZAF0"/>
<keyword evidence="4" id="KW-1185">Reference proteome</keyword>
<name>A0A2C5ZAF0_9HYPO</name>
<organism evidence="3 4">
    <name type="scientific">Ophiocordyceps camponoti-rufipedis</name>
    <dbReference type="NCBI Taxonomy" id="2004952"/>
    <lineage>
        <taxon>Eukaryota</taxon>
        <taxon>Fungi</taxon>
        <taxon>Dikarya</taxon>
        <taxon>Ascomycota</taxon>
        <taxon>Pezizomycotina</taxon>
        <taxon>Sordariomycetes</taxon>
        <taxon>Hypocreomycetidae</taxon>
        <taxon>Hypocreales</taxon>
        <taxon>Ophiocordycipitaceae</taxon>
        <taxon>Ophiocordyceps</taxon>
    </lineage>
</organism>
<evidence type="ECO:0000256" key="2">
    <source>
        <dbReference type="SAM" id="Phobius"/>
    </source>
</evidence>
<protein>
    <recommendedName>
        <fullName evidence="5">Kelch repeat protein</fullName>
    </recommendedName>
</protein>
<dbReference type="AlphaFoldDB" id="A0A2C5ZAF0"/>
<proteinExistence type="predicted"/>